<dbReference type="Pfam" id="PF00580">
    <property type="entry name" value="UvrD-helicase"/>
    <property type="match status" value="1"/>
</dbReference>
<dbReference type="Gene3D" id="1.10.486.10">
    <property type="entry name" value="PCRA, domain 4"/>
    <property type="match status" value="1"/>
</dbReference>
<evidence type="ECO:0000313" key="11">
    <source>
        <dbReference type="EMBL" id="GAA5514053.1"/>
    </source>
</evidence>
<evidence type="ECO:0000313" key="12">
    <source>
        <dbReference type="Proteomes" id="UP001401887"/>
    </source>
</evidence>
<keyword evidence="2 9" id="KW-0378">Hydrolase</keyword>
<keyword evidence="12" id="KW-1185">Reference proteome</keyword>
<gene>
    <name evidence="11" type="primary">rep_2</name>
    <name evidence="11" type="ORF">Dcar01_02802</name>
</gene>
<protein>
    <recommendedName>
        <fullName evidence="7">DNA 3'-5' helicase</fullName>
        <ecNumber evidence="7">5.6.2.4</ecNumber>
    </recommendedName>
</protein>
<keyword evidence="1 9" id="KW-0547">Nucleotide-binding</keyword>
<keyword evidence="3 9" id="KW-0347">Helicase</keyword>
<dbReference type="GO" id="GO:0004386">
    <property type="term" value="F:helicase activity"/>
    <property type="evidence" value="ECO:0007669"/>
    <property type="project" value="UniProtKB-KW"/>
</dbReference>
<evidence type="ECO:0000256" key="1">
    <source>
        <dbReference type="ARBA" id="ARBA00022741"/>
    </source>
</evidence>
<reference evidence="11 12" key="1">
    <citation type="submission" date="2024-02" db="EMBL/GenBank/DDBJ databases">
        <title>Deinococcus carri NBRC 110142.</title>
        <authorList>
            <person name="Ichikawa N."/>
            <person name="Katano-Makiyama Y."/>
            <person name="Hidaka K."/>
        </authorList>
    </citation>
    <scope>NUCLEOTIDE SEQUENCE [LARGE SCALE GENOMIC DNA]</scope>
    <source>
        <strain evidence="11 12">NBRC 110142</strain>
    </source>
</reference>
<evidence type="ECO:0000259" key="10">
    <source>
        <dbReference type="PROSITE" id="PS51198"/>
    </source>
</evidence>
<keyword evidence="4 9" id="KW-0067">ATP-binding</keyword>
<dbReference type="InterPro" id="IPR014016">
    <property type="entry name" value="UvrD-like_ATP-bd"/>
</dbReference>
<evidence type="ECO:0000256" key="5">
    <source>
        <dbReference type="ARBA" id="ARBA00023235"/>
    </source>
</evidence>
<dbReference type="InterPro" id="IPR027417">
    <property type="entry name" value="P-loop_NTPase"/>
</dbReference>
<organism evidence="11 12">
    <name type="scientific">Deinococcus carri</name>
    <dbReference type="NCBI Taxonomy" id="1211323"/>
    <lineage>
        <taxon>Bacteria</taxon>
        <taxon>Thermotogati</taxon>
        <taxon>Deinococcota</taxon>
        <taxon>Deinococci</taxon>
        <taxon>Deinococcales</taxon>
        <taxon>Deinococcaceae</taxon>
        <taxon>Deinococcus</taxon>
    </lineage>
</organism>
<evidence type="ECO:0000256" key="6">
    <source>
        <dbReference type="ARBA" id="ARBA00034617"/>
    </source>
</evidence>
<dbReference type="PANTHER" id="PTHR11070">
    <property type="entry name" value="UVRD / RECB / PCRA DNA HELICASE FAMILY MEMBER"/>
    <property type="match status" value="1"/>
</dbReference>
<dbReference type="SUPFAM" id="SSF52540">
    <property type="entry name" value="P-loop containing nucleoside triphosphate hydrolases"/>
    <property type="match status" value="1"/>
</dbReference>
<evidence type="ECO:0000256" key="2">
    <source>
        <dbReference type="ARBA" id="ARBA00022801"/>
    </source>
</evidence>
<dbReference type="EC" id="5.6.2.4" evidence="7"/>
<evidence type="ECO:0000256" key="7">
    <source>
        <dbReference type="ARBA" id="ARBA00034808"/>
    </source>
</evidence>
<feature type="binding site" evidence="9">
    <location>
        <begin position="26"/>
        <end position="33"/>
    </location>
    <ligand>
        <name>ATP</name>
        <dbReference type="ChEBI" id="CHEBI:30616"/>
    </ligand>
</feature>
<feature type="domain" description="UvrD-like helicase ATP-binding" evidence="10">
    <location>
        <begin position="5"/>
        <end position="274"/>
    </location>
</feature>
<evidence type="ECO:0000256" key="3">
    <source>
        <dbReference type="ARBA" id="ARBA00022806"/>
    </source>
</evidence>
<dbReference type="Pfam" id="PF13361">
    <property type="entry name" value="UvrD_C"/>
    <property type="match status" value="1"/>
</dbReference>
<dbReference type="RefSeq" id="WP_345466283.1">
    <property type="nucleotide sequence ID" value="NZ_BAABRP010000012.1"/>
</dbReference>
<sequence>MFQASQYQQQIFQWVQSGQGHAIVAATAGAGKTTTAVKCAALLEGQQTLFLAFNKHAAEQLKDRLPTGCASSTIHSLGNMALRRALPGGKPNIKGDKLKAVAQPFVDKLLIQDADTYQCVHEGVVKLADFCRLTLTDPAAREAVRAMIERYGIELDVECEDTVLDLLPAVLAESEKQARELGLIDFTDMIYLPTKWKLRPRGYDFVIVDEAQDLNAAQLEVVLSAVKRGGRVMAIGDRNQAIYGWAGADHHSMDVIKERLGAVELPLSVTYRCPVSHVRLAQTVTKDILPAPGAPEGVVRDVKREELHKHVAPGDLILCRVTAPLIATCYELIAEGVNAAVRGRDIAAGLIRLIEKIMGKRADMEVFPARLTAYRDKQTASLRRRYDGDVDKVARALEDLDDKLEVLRIVESKATPSTTAQFIAALNGIFDDSRPAVTLSTVHRAKGLEADRVAILRGELLPHPRAATPQEMEGERCVKFVALTRAKKELLWVLDRGQAPAEPEQPVLVEAPETAQALALDERAQLAALGWTVTYSQAEAGMWRVTVAHAAGEQCGAVHITEAQALAALLSRLPVPATT</sequence>
<dbReference type="Gene3D" id="3.40.50.300">
    <property type="entry name" value="P-loop containing nucleotide triphosphate hydrolases"/>
    <property type="match status" value="2"/>
</dbReference>
<evidence type="ECO:0000256" key="4">
    <source>
        <dbReference type="ARBA" id="ARBA00022840"/>
    </source>
</evidence>
<comment type="catalytic activity">
    <reaction evidence="6">
        <text>Couples ATP hydrolysis with the unwinding of duplex DNA by translocating in the 3'-5' direction.</text>
        <dbReference type="EC" id="5.6.2.4"/>
    </reaction>
</comment>
<accession>A0ABP9WBT9</accession>
<dbReference type="InterPro" id="IPR014017">
    <property type="entry name" value="DNA_helicase_UvrD-like_C"/>
</dbReference>
<dbReference type="InterPro" id="IPR000212">
    <property type="entry name" value="DNA_helicase_UvrD/REP"/>
</dbReference>
<evidence type="ECO:0000256" key="8">
    <source>
        <dbReference type="ARBA" id="ARBA00048988"/>
    </source>
</evidence>
<comment type="catalytic activity">
    <reaction evidence="8">
        <text>ATP + H2O = ADP + phosphate + H(+)</text>
        <dbReference type="Rhea" id="RHEA:13065"/>
        <dbReference type="ChEBI" id="CHEBI:15377"/>
        <dbReference type="ChEBI" id="CHEBI:15378"/>
        <dbReference type="ChEBI" id="CHEBI:30616"/>
        <dbReference type="ChEBI" id="CHEBI:43474"/>
        <dbReference type="ChEBI" id="CHEBI:456216"/>
        <dbReference type="EC" id="5.6.2.4"/>
    </reaction>
</comment>
<dbReference type="EMBL" id="BAABRP010000012">
    <property type="protein sequence ID" value="GAA5514053.1"/>
    <property type="molecule type" value="Genomic_DNA"/>
</dbReference>
<name>A0ABP9WBT9_9DEIO</name>
<comment type="caution">
    <text evidence="11">The sequence shown here is derived from an EMBL/GenBank/DDBJ whole genome shotgun (WGS) entry which is preliminary data.</text>
</comment>
<evidence type="ECO:0000256" key="9">
    <source>
        <dbReference type="PROSITE-ProRule" id="PRU00560"/>
    </source>
</evidence>
<keyword evidence="5" id="KW-0413">Isomerase</keyword>
<proteinExistence type="predicted"/>
<dbReference type="PROSITE" id="PS51198">
    <property type="entry name" value="UVRD_HELICASE_ATP_BIND"/>
    <property type="match status" value="1"/>
</dbReference>
<dbReference type="Proteomes" id="UP001401887">
    <property type="component" value="Unassembled WGS sequence"/>
</dbReference>
<dbReference type="PANTHER" id="PTHR11070:SF2">
    <property type="entry name" value="ATP-DEPENDENT DNA HELICASE SRS2"/>
    <property type="match status" value="1"/>
</dbReference>